<dbReference type="OrthoDB" id="325525at2157"/>
<proteinExistence type="predicted"/>
<dbReference type="Proteomes" id="UP000011509">
    <property type="component" value="Unassembled WGS sequence"/>
</dbReference>
<organism evidence="2 3">
    <name type="scientific">Halorubrum coriense DSM 10284</name>
    <dbReference type="NCBI Taxonomy" id="1227466"/>
    <lineage>
        <taxon>Archaea</taxon>
        <taxon>Methanobacteriati</taxon>
        <taxon>Methanobacteriota</taxon>
        <taxon>Stenosarchaea group</taxon>
        <taxon>Halobacteria</taxon>
        <taxon>Halobacteriales</taxon>
        <taxon>Haloferacaceae</taxon>
        <taxon>Halorubrum</taxon>
    </lineage>
</organism>
<evidence type="ECO:0000313" key="2">
    <source>
        <dbReference type="EMBL" id="ELZ49398.1"/>
    </source>
</evidence>
<dbReference type="EMBL" id="AOJL01000021">
    <property type="protein sequence ID" value="ELZ49398.1"/>
    <property type="molecule type" value="Genomic_DNA"/>
</dbReference>
<dbReference type="AlphaFoldDB" id="M0EQN1"/>
<protein>
    <recommendedName>
        <fullName evidence="4">Lipoprotein</fullName>
    </recommendedName>
</protein>
<keyword evidence="3" id="KW-1185">Reference proteome</keyword>
<evidence type="ECO:0008006" key="4">
    <source>
        <dbReference type="Google" id="ProtNLM"/>
    </source>
</evidence>
<reference evidence="2 3" key="1">
    <citation type="journal article" date="2014" name="PLoS Genet.">
        <title>Phylogenetically driven sequencing of extremely halophilic archaea reveals strategies for static and dynamic osmo-response.</title>
        <authorList>
            <person name="Becker E.A."/>
            <person name="Seitzer P.M."/>
            <person name="Tritt A."/>
            <person name="Larsen D."/>
            <person name="Krusor M."/>
            <person name="Yao A.I."/>
            <person name="Wu D."/>
            <person name="Madern D."/>
            <person name="Eisen J.A."/>
            <person name="Darling A.E."/>
            <person name="Facciotti M.T."/>
        </authorList>
    </citation>
    <scope>NUCLEOTIDE SEQUENCE [LARGE SCALE GENOMIC DNA]</scope>
    <source>
        <strain evidence="2 3">DSM 10284</strain>
    </source>
</reference>
<accession>M0EQN1</accession>
<dbReference type="RefSeq" id="WP_006112325.1">
    <property type="nucleotide sequence ID" value="NZ_AOJL01000021.1"/>
</dbReference>
<evidence type="ECO:0000313" key="3">
    <source>
        <dbReference type="Proteomes" id="UP000011509"/>
    </source>
</evidence>
<feature type="compositionally biased region" description="Basic and acidic residues" evidence="1">
    <location>
        <begin position="39"/>
        <end position="56"/>
    </location>
</feature>
<dbReference type="PATRIC" id="fig|1227466.3.peg.895"/>
<feature type="region of interest" description="Disordered" evidence="1">
    <location>
        <begin position="25"/>
        <end position="57"/>
    </location>
</feature>
<dbReference type="PROSITE" id="PS51257">
    <property type="entry name" value="PROKAR_LIPOPROTEIN"/>
    <property type="match status" value="1"/>
</dbReference>
<name>M0EQN1_9EURY</name>
<dbReference type="STRING" id="1227466.C464_04419"/>
<evidence type="ECO:0000256" key="1">
    <source>
        <dbReference type="SAM" id="MobiDB-lite"/>
    </source>
</evidence>
<comment type="caution">
    <text evidence="2">The sequence shown here is derived from an EMBL/GenBank/DDBJ whole genome shotgun (WGS) entry which is preliminary data.</text>
</comment>
<sequence length="269" mass="28948">MPQRARAATAVALLLLLAGCGGFAPGGPTPTDSAPPDSRPSDPRPNETADAGERLADVSFPDGFTRAGIDTATARERSVAFLRTEPVTGAAVERFRAGAYADYEYDAAPDRIRFRLDVHNGYIDVTRSDVYVDGGVRYSRSARNRDVSFEASNGSIARTRYRAADSMWAVASRILTVAEFRAVRTVEEDGERLIRYAATDVAVRNATDVRGYLTVDRNGVIREARLAYTRAGESKQFEYVVAPRSAGNEVAPPAWLPAASANATPGVGD</sequence>
<gene>
    <name evidence="2" type="ORF">C464_04419</name>
</gene>